<dbReference type="RefSeq" id="WP_369788758.1">
    <property type="nucleotide sequence ID" value="NZ_CP165628.1"/>
</dbReference>
<evidence type="ECO:0000256" key="5">
    <source>
        <dbReference type="ARBA" id="ARBA00022679"/>
    </source>
</evidence>
<dbReference type="CDD" id="cd00082">
    <property type="entry name" value="HisKA"/>
    <property type="match status" value="1"/>
</dbReference>
<evidence type="ECO:0000256" key="3">
    <source>
        <dbReference type="ARBA" id="ARBA00012438"/>
    </source>
</evidence>
<dbReference type="InterPro" id="IPR027417">
    <property type="entry name" value="P-loop_NTPase"/>
</dbReference>
<dbReference type="FunFam" id="3.30.565.10:FF:000042">
    <property type="entry name" value="Two-component sensor histidine kinase KdpD"/>
    <property type="match status" value="1"/>
</dbReference>
<dbReference type="GO" id="GO:0042802">
    <property type="term" value="F:identical protein binding"/>
    <property type="evidence" value="ECO:0007669"/>
    <property type="project" value="UniProtKB-ARBA"/>
</dbReference>
<dbReference type="Gene3D" id="1.10.287.130">
    <property type="match status" value="1"/>
</dbReference>
<sequence length="912" mass="101130">MVDEETQRPNPDSLLALANEKPRGQLKIFFGACAGVGKTYAMLQEAQRLRATGLDVVVGVVETHGRKETQAMLPGLDLLPPKRIPHRGRQLLEFDLDAALARHPALILMDELAHSNATGSRHPKRWQDIEELLDAGIDVFTTVNVQHLESLNDVVSGVTGIIIRETVPDHIFDQADEVVLVDLPPDDLRQRLKEGKVYIPGQAERAIEHFFRKGNLIALRELSLRRTADRVDEQMREFRDTQGRERIWHTRDALLLCIGHDSGSEKLVRVAARLAARLGCAWHAVYVETPRLHRLPEGQRRAILRALKLAQELGAETATLSEPQEEQAILRYAREHYLGKIVLGRRKERRFKWRTTLIDRLAKIGPELDLLIVSLEETAPASLRKESDARTFSERFRRQLQGCAVAVLMCALITFISQFLVPFFDPANLIMVYLLGVVIVALFYGRWPSVFAAVINVASFDLFLVQPRGSFAVTDAQYLLTFAVMLTVGVLIGNLTAGVRYQARIARHREKRAQHLYEMSKGLSQAMTPEAIAQTSRHFISTTLKAKTAVLLPRPGAVEEGTLDLEQSEVASGQAIAVDQAIARWSFDKQSPAGAGTDTLPGVPYQLLPLVASGKTLGLLAVEPANVRQLLVPEQQRLLQTFTVLIANALERLQLAASAESARLETEREQLRNSLLAALSHDLRTPLTVLFGQAEILTLDLASEGSAYAPQANQIRQQVLSTTRLVNNLLDMARIQSGGFNLRKEWQSVEEIIGSALRMLELLLSTHQIIVDLPDEMLLVNCDASLIERVFINLLENAHKYAGVRALITVKARASEDILEITVADNGPGIIAGGERQIFEKFSRGNKESAIPGVGLGLAICHAIIEVHDGRIWAENNPEGGAKFCFTLPLEKLPVLESIELESIEPTPKDIP</sequence>
<dbReference type="Gene3D" id="3.40.50.300">
    <property type="entry name" value="P-loop containing nucleotide triphosphate hydrolases"/>
    <property type="match status" value="1"/>
</dbReference>
<evidence type="ECO:0000256" key="10">
    <source>
        <dbReference type="ARBA" id="ARBA00022989"/>
    </source>
</evidence>
<dbReference type="FunFam" id="3.40.50.300:FF:000483">
    <property type="entry name" value="Sensor histidine kinase KdpD"/>
    <property type="match status" value="1"/>
</dbReference>
<feature type="transmembrane region" description="Helical" evidence="14">
    <location>
        <begin position="400"/>
        <end position="421"/>
    </location>
</feature>
<feature type="domain" description="Histidine kinase" evidence="15">
    <location>
        <begin position="678"/>
        <end position="892"/>
    </location>
</feature>
<evidence type="ECO:0000259" key="15">
    <source>
        <dbReference type="PROSITE" id="PS50109"/>
    </source>
</evidence>
<evidence type="ECO:0000256" key="6">
    <source>
        <dbReference type="ARBA" id="ARBA00022692"/>
    </source>
</evidence>
<keyword evidence="10 14" id="KW-1133">Transmembrane helix</keyword>
<dbReference type="PANTHER" id="PTHR45569:SF1">
    <property type="entry name" value="SENSOR PROTEIN KDPD"/>
    <property type="match status" value="1"/>
</dbReference>
<keyword evidence="7" id="KW-0547">Nucleotide-binding</keyword>
<gene>
    <name evidence="16" type="primary">kdpD</name>
    <name evidence="16" type="ORF">AB3G37_18730</name>
</gene>
<feature type="transmembrane region" description="Helical" evidence="14">
    <location>
        <begin position="478"/>
        <end position="499"/>
    </location>
</feature>
<organism evidence="16">
    <name type="scientific">Rouxiella sp. WC2420</name>
    <dbReference type="NCBI Taxonomy" id="3234145"/>
    <lineage>
        <taxon>Bacteria</taxon>
        <taxon>Pseudomonadati</taxon>
        <taxon>Pseudomonadota</taxon>
        <taxon>Gammaproteobacteria</taxon>
        <taxon>Enterobacterales</taxon>
        <taxon>Yersiniaceae</taxon>
        <taxon>Rouxiella</taxon>
    </lineage>
</organism>
<dbReference type="SUPFAM" id="SSF52402">
    <property type="entry name" value="Adenine nucleotide alpha hydrolases-like"/>
    <property type="match status" value="1"/>
</dbReference>
<dbReference type="InterPro" id="IPR003018">
    <property type="entry name" value="GAF"/>
</dbReference>
<comment type="catalytic activity">
    <reaction evidence="1">
        <text>ATP + protein L-histidine = ADP + protein N-phospho-L-histidine.</text>
        <dbReference type="EC" id="2.7.13.3"/>
    </reaction>
</comment>
<dbReference type="CDD" id="cd00075">
    <property type="entry name" value="HATPase"/>
    <property type="match status" value="1"/>
</dbReference>
<dbReference type="PRINTS" id="PR00344">
    <property type="entry name" value="BCTRLSENSOR"/>
</dbReference>
<dbReference type="Gene3D" id="1.20.120.620">
    <property type="entry name" value="Backbone structure of the membrane domain of e. Coli histidine kinase receptor kdpd"/>
    <property type="match status" value="1"/>
</dbReference>
<dbReference type="PANTHER" id="PTHR45569">
    <property type="entry name" value="SENSOR PROTEIN KDPD"/>
    <property type="match status" value="1"/>
</dbReference>
<evidence type="ECO:0000313" key="16">
    <source>
        <dbReference type="EMBL" id="XDU71552.1"/>
    </source>
</evidence>
<dbReference type="Pfam" id="PF13493">
    <property type="entry name" value="DUF4118"/>
    <property type="match status" value="1"/>
</dbReference>
<dbReference type="InterPro" id="IPR005467">
    <property type="entry name" value="His_kinase_dom"/>
</dbReference>
<dbReference type="InterPro" id="IPR003661">
    <property type="entry name" value="HisK_dim/P_dom"/>
</dbReference>
<evidence type="ECO:0000256" key="7">
    <source>
        <dbReference type="ARBA" id="ARBA00022741"/>
    </source>
</evidence>
<dbReference type="InterPro" id="IPR003594">
    <property type="entry name" value="HATPase_dom"/>
</dbReference>
<dbReference type="AlphaFoldDB" id="A0AB39VN27"/>
<proteinExistence type="predicted"/>
<dbReference type="PROSITE" id="PS50109">
    <property type="entry name" value="HIS_KIN"/>
    <property type="match status" value="1"/>
</dbReference>
<reference evidence="16" key="1">
    <citation type="submission" date="2024-07" db="EMBL/GenBank/DDBJ databases">
        <authorList>
            <person name="Biller S.J."/>
        </authorList>
    </citation>
    <scope>NUCLEOTIDE SEQUENCE</scope>
    <source>
        <strain evidence="16">WC2420</strain>
    </source>
</reference>
<evidence type="ECO:0000256" key="13">
    <source>
        <dbReference type="ARBA" id="ARBA00057300"/>
    </source>
</evidence>
<dbReference type="SUPFAM" id="SSF55781">
    <property type="entry name" value="GAF domain-like"/>
    <property type="match status" value="1"/>
</dbReference>
<keyword evidence="6 14" id="KW-0812">Transmembrane</keyword>
<name>A0AB39VN27_9GAMM</name>
<comment type="function">
    <text evidence="13">Member of the two-component regulatory system KdpD/KdpE involved in the regulation of the kdp operon. KdpD may function as a membrane-associated protein kinase that phosphorylates KdpE in response to environmental signals.</text>
</comment>
<dbReference type="InterPro" id="IPR036097">
    <property type="entry name" value="HisK_dim/P_sf"/>
</dbReference>
<comment type="subcellular location">
    <subcellularLocation>
        <location evidence="2">Membrane</location>
        <topology evidence="2">Multi-pass membrane protein</topology>
    </subcellularLocation>
</comment>
<dbReference type="EC" id="2.7.13.3" evidence="3"/>
<keyword evidence="11" id="KW-0902">Two-component regulatory system</keyword>
<dbReference type="InterPro" id="IPR036890">
    <property type="entry name" value="HATPase_C_sf"/>
</dbReference>
<accession>A0AB39VN27</accession>
<evidence type="ECO:0000256" key="1">
    <source>
        <dbReference type="ARBA" id="ARBA00000085"/>
    </source>
</evidence>
<dbReference type="Pfam" id="PF02518">
    <property type="entry name" value="HATPase_c"/>
    <property type="match status" value="1"/>
</dbReference>
<keyword evidence="9" id="KW-0067">ATP-binding</keyword>
<evidence type="ECO:0000256" key="11">
    <source>
        <dbReference type="ARBA" id="ARBA00023012"/>
    </source>
</evidence>
<keyword evidence="5 16" id="KW-0808">Transferase</keyword>
<dbReference type="NCBIfam" id="NF007793">
    <property type="entry name" value="PRK10490.1"/>
    <property type="match status" value="1"/>
</dbReference>
<dbReference type="SMART" id="SM00387">
    <property type="entry name" value="HATPase_c"/>
    <property type="match status" value="1"/>
</dbReference>
<dbReference type="GO" id="GO:0005524">
    <property type="term" value="F:ATP binding"/>
    <property type="evidence" value="ECO:0007669"/>
    <property type="project" value="UniProtKB-KW"/>
</dbReference>
<dbReference type="InterPro" id="IPR004358">
    <property type="entry name" value="Sig_transdc_His_kin-like_C"/>
</dbReference>
<dbReference type="Gene3D" id="3.30.565.10">
    <property type="entry name" value="Histidine kinase-like ATPase, C-terminal domain"/>
    <property type="match status" value="1"/>
</dbReference>
<keyword evidence="4" id="KW-0597">Phosphoprotein</keyword>
<dbReference type="Gene3D" id="3.40.50.620">
    <property type="entry name" value="HUPs"/>
    <property type="match status" value="1"/>
</dbReference>
<dbReference type="Pfam" id="PF02702">
    <property type="entry name" value="KdpD"/>
    <property type="match status" value="1"/>
</dbReference>
<keyword evidence="8 16" id="KW-0418">Kinase</keyword>
<evidence type="ECO:0000256" key="8">
    <source>
        <dbReference type="ARBA" id="ARBA00022777"/>
    </source>
</evidence>
<dbReference type="CDD" id="cd01987">
    <property type="entry name" value="USP_KdpD-like"/>
    <property type="match status" value="1"/>
</dbReference>
<keyword evidence="12 14" id="KW-0472">Membrane</keyword>
<dbReference type="GO" id="GO:0000155">
    <property type="term" value="F:phosphorelay sensor kinase activity"/>
    <property type="evidence" value="ECO:0007669"/>
    <property type="project" value="InterPro"/>
</dbReference>
<evidence type="ECO:0000256" key="14">
    <source>
        <dbReference type="SAM" id="Phobius"/>
    </source>
</evidence>
<dbReference type="InterPro" id="IPR025201">
    <property type="entry name" value="KdpD_TM"/>
</dbReference>
<evidence type="ECO:0000256" key="12">
    <source>
        <dbReference type="ARBA" id="ARBA00023136"/>
    </source>
</evidence>
<dbReference type="GO" id="GO:0005737">
    <property type="term" value="C:cytoplasm"/>
    <property type="evidence" value="ECO:0007669"/>
    <property type="project" value="UniProtKB-ARBA"/>
</dbReference>
<dbReference type="EMBL" id="CP165628">
    <property type="protein sequence ID" value="XDU71552.1"/>
    <property type="molecule type" value="Genomic_DNA"/>
</dbReference>
<dbReference type="SUPFAM" id="SSF47384">
    <property type="entry name" value="Homodimeric domain of signal transducing histidine kinase"/>
    <property type="match status" value="1"/>
</dbReference>
<dbReference type="SMART" id="SM00388">
    <property type="entry name" value="HisKA"/>
    <property type="match status" value="1"/>
</dbReference>
<protein>
    <recommendedName>
        <fullName evidence="3">histidine kinase</fullName>
        <ecNumber evidence="3">2.7.13.3</ecNumber>
    </recommendedName>
</protein>
<dbReference type="Pfam" id="PF00512">
    <property type="entry name" value="HisKA"/>
    <property type="match status" value="1"/>
</dbReference>
<dbReference type="FunFam" id="1.20.120.620:FF:000001">
    <property type="entry name" value="Two-component sensor histidine kinase KdpD"/>
    <property type="match status" value="1"/>
</dbReference>
<dbReference type="InterPro" id="IPR003852">
    <property type="entry name" value="Sig_transdc_His_kinase_KdpD_N"/>
</dbReference>
<dbReference type="InterPro" id="IPR038318">
    <property type="entry name" value="KdpD_sf"/>
</dbReference>
<dbReference type="InterPro" id="IPR029016">
    <property type="entry name" value="GAF-like_dom_sf"/>
</dbReference>
<dbReference type="SUPFAM" id="SSF55874">
    <property type="entry name" value="ATPase domain of HSP90 chaperone/DNA topoisomerase II/histidine kinase"/>
    <property type="match status" value="1"/>
</dbReference>
<feature type="transmembrane region" description="Helical" evidence="14">
    <location>
        <begin position="427"/>
        <end position="445"/>
    </location>
</feature>
<dbReference type="InterPro" id="IPR052023">
    <property type="entry name" value="Histidine_kinase_KdpD"/>
</dbReference>
<evidence type="ECO:0000256" key="2">
    <source>
        <dbReference type="ARBA" id="ARBA00004141"/>
    </source>
</evidence>
<dbReference type="Pfam" id="PF13492">
    <property type="entry name" value="GAF_3"/>
    <property type="match status" value="1"/>
</dbReference>
<dbReference type="GO" id="GO:0005886">
    <property type="term" value="C:plasma membrane"/>
    <property type="evidence" value="ECO:0007669"/>
    <property type="project" value="TreeGrafter"/>
</dbReference>
<evidence type="ECO:0000256" key="4">
    <source>
        <dbReference type="ARBA" id="ARBA00022553"/>
    </source>
</evidence>
<evidence type="ECO:0000256" key="9">
    <source>
        <dbReference type="ARBA" id="ARBA00022840"/>
    </source>
</evidence>
<dbReference type="Gene3D" id="3.30.450.40">
    <property type="match status" value="1"/>
</dbReference>
<dbReference type="InterPro" id="IPR014729">
    <property type="entry name" value="Rossmann-like_a/b/a_fold"/>
</dbReference>